<dbReference type="Gene3D" id="3.30.200.20">
    <property type="entry name" value="Phosphorylase Kinase, domain 1"/>
    <property type="match status" value="1"/>
</dbReference>
<sequence length="64" mass="6968">MAASSSSYRSARSRNSHYHKQHEASGYSLGRIIGEGTFGKVRLGVHRLTGTRVAIKQVPKSLPS</sequence>
<reference evidence="4 5" key="1">
    <citation type="submission" date="2020-11" db="EMBL/GenBank/DDBJ databases">
        <title>Kefir isolates.</title>
        <authorList>
            <person name="Marcisauskas S."/>
            <person name="Kim Y."/>
            <person name="Blasche S."/>
        </authorList>
    </citation>
    <scope>NUCLEOTIDE SEQUENCE [LARGE SCALE GENOMIC DNA]</scope>
    <source>
        <strain evidence="4 5">KR</strain>
    </source>
</reference>
<dbReference type="InterPro" id="IPR000719">
    <property type="entry name" value="Prot_kinase_dom"/>
</dbReference>
<evidence type="ECO:0000256" key="1">
    <source>
        <dbReference type="PROSITE-ProRule" id="PRU10141"/>
    </source>
</evidence>
<evidence type="ECO:0000259" key="3">
    <source>
        <dbReference type="PROSITE" id="PS50011"/>
    </source>
</evidence>
<dbReference type="GO" id="GO:0004672">
    <property type="term" value="F:protein kinase activity"/>
    <property type="evidence" value="ECO:0007669"/>
    <property type="project" value="InterPro"/>
</dbReference>
<dbReference type="InterPro" id="IPR017441">
    <property type="entry name" value="Protein_kinase_ATP_BS"/>
</dbReference>
<dbReference type="EMBL" id="PUHQ01000003">
    <property type="protein sequence ID" value="KAG0666832.1"/>
    <property type="molecule type" value="Genomic_DNA"/>
</dbReference>
<dbReference type="AlphaFoldDB" id="A0A9P6W9G0"/>
<evidence type="ECO:0000313" key="5">
    <source>
        <dbReference type="Proteomes" id="UP000777482"/>
    </source>
</evidence>
<protein>
    <recommendedName>
        <fullName evidence="3">Protein kinase domain-containing protein</fullName>
    </recommendedName>
</protein>
<feature type="compositionally biased region" description="Low complexity" evidence="2">
    <location>
        <begin position="1"/>
        <end position="10"/>
    </location>
</feature>
<dbReference type="OrthoDB" id="504170at2759"/>
<feature type="domain" description="Protein kinase" evidence="3">
    <location>
        <begin position="27"/>
        <end position="64"/>
    </location>
</feature>
<keyword evidence="1" id="KW-0547">Nucleotide-binding</keyword>
<keyword evidence="5" id="KW-1185">Reference proteome</keyword>
<organism evidence="4 5">
    <name type="scientific">Rhodotorula mucilaginosa</name>
    <name type="common">Yeast</name>
    <name type="synonym">Rhodotorula rubra</name>
    <dbReference type="NCBI Taxonomy" id="5537"/>
    <lineage>
        <taxon>Eukaryota</taxon>
        <taxon>Fungi</taxon>
        <taxon>Dikarya</taxon>
        <taxon>Basidiomycota</taxon>
        <taxon>Pucciniomycotina</taxon>
        <taxon>Microbotryomycetes</taxon>
        <taxon>Sporidiobolales</taxon>
        <taxon>Sporidiobolaceae</taxon>
        <taxon>Rhodotorula</taxon>
    </lineage>
</organism>
<dbReference type="GO" id="GO:0005524">
    <property type="term" value="F:ATP binding"/>
    <property type="evidence" value="ECO:0007669"/>
    <property type="project" value="UniProtKB-UniRule"/>
</dbReference>
<comment type="caution">
    <text evidence="4">The sequence shown here is derived from an EMBL/GenBank/DDBJ whole genome shotgun (WGS) entry which is preliminary data.</text>
</comment>
<keyword evidence="1" id="KW-0067">ATP-binding</keyword>
<dbReference type="InterPro" id="IPR011009">
    <property type="entry name" value="Kinase-like_dom_sf"/>
</dbReference>
<accession>A0A9P6W9G0</accession>
<evidence type="ECO:0000256" key="2">
    <source>
        <dbReference type="SAM" id="MobiDB-lite"/>
    </source>
</evidence>
<name>A0A9P6W9G0_RHOMI</name>
<feature type="binding site" evidence="1">
    <location>
        <position position="56"/>
    </location>
    <ligand>
        <name>ATP</name>
        <dbReference type="ChEBI" id="CHEBI:30616"/>
    </ligand>
</feature>
<feature type="region of interest" description="Disordered" evidence="2">
    <location>
        <begin position="1"/>
        <end position="26"/>
    </location>
</feature>
<dbReference type="PROSITE" id="PS00107">
    <property type="entry name" value="PROTEIN_KINASE_ATP"/>
    <property type="match status" value="1"/>
</dbReference>
<feature type="non-terminal residue" evidence="4">
    <location>
        <position position="1"/>
    </location>
</feature>
<feature type="compositionally biased region" description="Basic residues" evidence="2">
    <location>
        <begin position="11"/>
        <end position="20"/>
    </location>
</feature>
<dbReference type="Proteomes" id="UP000777482">
    <property type="component" value="Unassembled WGS sequence"/>
</dbReference>
<dbReference type="SUPFAM" id="SSF56112">
    <property type="entry name" value="Protein kinase-like (PK-like)"/>
    <property type="match status" value="1"/>
</dbReference>
<dbReference type="PROSITE" id="PS50011">
    <property type="entry name" value="PROTEIN_KINASE_DOM"/>
    <property type="match status" value="1"/>
</dbReference>
<proteinExistence type="predicted"/>
<gene>
    <name evidence="4" type="ORF">C6P46_003542</name>
</gene>
<evidence type="ECO:0000313" key="4">
    <source>
        <dbReference type="EMBL" id="KAG0666832.1"/>
    </source>
</evidence>